<feature type="binding site" evidence="6">
    <location>
        <position position="213"/>
    </location>
    <ligand>
        <name>Zn(2+)</name>
        <dbReference type="ChEBI" id="CHEBI:29105"/>
        <note>catalytic</note>
    </ligand>
</feature>
<dbReference type="PROSITE" id="PS51864">
    <property type="entry name" value="ASTACIN"/>
    <property type="match status" value="1"/>
</dbReference>
<keyword evidence="4 6" id="KW-0862">Zinc</keyword>
<evidence type="ECO:0000256" key="4">
    <source>
        <dbReference type="ARBA" id="ARBA00022833"/>
    </source>
</evidence>
<keyword evidence="7" id="KW-0732">Signal</keyword>
<dbReference type="PROSITE" id="PS50060">
    <property type="entry name" value="MAM_2"/>
    <property type="match status" value="1"/>
</dbReference>
<feature type="active site" evidence="6">
    <location>
        <position position="210"/>
    </location>
</feature>
<dbReference type="AlphaFoldDB" id="A0A8J1UYM8"/>
<dbReference type="Gene3D" id="3.40.390.10">
    <property type="entry name" value="Collagenase (Catalytic Domain)"/>
    <property type="match status" value="1"/>
</dbReference>
<feature type="chain" id="PRO_5042621126" description="Metalloendopeptidase" evidence="7">
    <location>
        <begin position="25"/>
        <end position="483"/>
    </location>
</feature>
<dbReference type="OrthoDB" id="420519at2759"/>
<dbReference type="EMBL" id="CAIIXF020000006">
    <property type="protein sequence ID" value="CAH1787744.1"/>
    <property type="molecule type" value="Genomic_DNA"/>
</dbReference>
<dbReference type="EC" id="3.4.24.-" evidence="7"/>
<dbReference type="GO" id="GO:0016020">
    <property type="term" value="C:membrane"/>
    <property type="evidence" value="ECO:0007669"/>
    <property type="project" value="InterPro"/>
</dbReference>
<keyword evidence="5 6" id="KW-0482">Metalloprotease</keyword>
<evidence type="ECO:0000256" key="6">
    <source>
        <dbReference type="PROSITE-ProRule" id="PRU01211"/>
    </source>
</evidence>
<gene>
    <name evidence="8" type="ORF">OFUS_LOCUS13386</name>
</gene>
<dbReference type="GO" id="GO:0006508">
    <property type="term" value="P:proteolysis"/>
    <property type="evidence" value="ECO:0007669"/>
    <property type="project" value="UniProtKB-KW"/>
</dbReference>
<dbReference type="GO" id="GO:0008270">
    <property type="term" value="F:zinc ion binding"/>
    <property type="evidence" value="ECO:0007669"/>
    <property type="project" value="UniProtKB-UniRule"/>
</dbReference>
<dbReference type="Proteomes" id="UP000749559">
    <property type="component" value="Unassembled WGS sequence"/>
</dbReference>
<dbReference type="PANTHER" id="PTHR10127:SF780">
    <property type="entry name" value="METALLOENDOPEPTIDASE"/>
    <property type="match status" value="1"/>
</dbReference>
<evidence type="ECO:0000256" key="1">
    <source>
        <dbReference type="ARBA" id="ARBA00022670"/>
    </source>
</evidence>
<dbReference type="InterPro" id="IPR024079">
    <property type="entry name" value="MetalloPept_cat_dom_sf"/>
</dbReference>
<comment type="caution">
    <text evidence="8">The sequence shown here is derived from an EMBL/GenBank/DDBJ whole genome shotgun (WGS) entry which is preliminary data.</text>
</comment>
<evidence type="ECO:0000256" key="3">
    <source>
        <dbReference type="ARBA" id="ARBA00022801"/>
    </source>
</evidence>
<dbReference type="GO" id="GO:0004222">
    <property type="term" value="F:metalloendopeptidase activity"/>
    <property type="evidence" value="ECO:0007669"/>
    <property type="project" value="UniProtKB-UniRule"/>
</dbReference>
<keyword evidence="1 6" id="KW-0645">Protease</keyword>
<reference evidence="8" key="1">
    <citation type="submission" date="2022-03" db="EMBL/GenBank/DDBJ databases">
        <authorList>
            <person name="Martin C."/>
        </authorList>
    </citation>
    <scope>NUCLEOTIDE SEQUENCE</scope>
</reference>
<feature type="binding site" evidence="6">
    <location>
        <position position="219"/>
    </location>
    <ligand>
        <name>Zn(2+)</name>
        <dbReference type="ChEBI" id="CHEBI:29105"/>
        <note>catalytic</note>
    </ligand>
</feature>
<dbReference type="InterPro" id="IPR000998">
    <property type="entry name" value="MAM_dom"/>
</dbReference>
<comment type="cofactor">
    <cofactor evidence="6 7">
        <name>Zn(2+)</name>
        <dbReference type="ChEBI" id="CHEBI:29105"/>
    </cofactor>
    <text evidence="6 7">Binds 1 zinc ion per subunit.</text>
</comment>
<dbReference type="SMART" id="SM00235">
    <property type="entry name" value="ZnMc"/>
    <property type="match status" value="1"/>
</dbReference>
<sequence length="483" mass="52929">MCSMGYLFAVIITSLALRDLTVRAGVIDNGAKVVVVPPTKEVECMVETCVTVKESAEGDDKEENALGNPDEIGVDIVKPQNTVDNRTKDATNFRNAVNLESSLSEWIGLWYHSKNTEPHGTVYYEWDKSITEERKAVILSAMENIQLKSGGPSAKCIKFVPNNGQSRSHLTIKSTNGRCQSGTVGKDKESDAYNYLELGSNCPYGTIMHEFFHSLGFYHEHTRVDRDSFIKINYNNIFNDPSVVSQFDKPSGEYFNDQVNLAPYDFDSIMHYSQYTFSKDAGAGLKTIDLAPGVTTDYNIGQREHLSALDVKELQMLYDCPQETYGVSNGGGAGDTGSNAESMCSFETTDSNCGFKNSDSSVWKIVAASTVGSNYNDATTLSSSGRVLYLAPGDFGNAEFTANVPANRYCLSLSIYCVTSNSKLQILANSNVVSLLPSCPDAVWYTHSISITLNTQGTIALKSYRGNFGHLLLDDIKLRTGKC</sequence>
<proteinExistence type="predicted"/>
<dbReference type="Pfam" id="PF01400">
    <property type="entry name" value="Astacin"/>
    <property type="match status" value="1"/>
</dbReference>
<dbReference type="InterPro" id="IPR001506">
    <property type="entry name" value="Peptidase_M12A"/>
</dbReference>
<keyword evidence="9" id="KW-1185">Reference proteome</keyword>
<keyword evidence="2 6" id="KW-0479">Metal-binding</keyword>
<dbReference type="CDD" id="cd04280">
    <property type="entry name" value="ZnMc_astacin_like"/>
    <property type="match status" value="1"/>
</dbReference>
<comment type="caution">
    <text evidence="6">Lacks conserved residue(s) required for the propagation of feature annotation.</text>
</comment>
<dbReference type="Gene3D" id="2.60.120.200">
    <property type="match status" value="1"/>
</dbReference>
<dbReference type="SUPFAM" id="SSF55486">
    <property type="entry name" value="Metalloproteases ('zincins'), catalytic domain"/>
    <property type="match status" value="1"/>
</dbReference>
<dbReference type="PRINTS" id="PR00480">
    <property type="entry name" value="ASTACIN"/>
</dbReference>
<organism evidence="8 9">
    <name type="scientific">Owenia fusiformis</name>
    <name type="common">Polychaete worm</name>
    <dbReference type="NCBI Taxonomy" id="6347"/>
    <lineage>
        <taxon>Eukaryota</taxon>
        <taxon>Metazoa</taxon>
        <taxon>Spiralia</taxon>
        <taxon>Lophotrochozoa</taxon>
        <taxon>Annelida</taxon>
        <taxon>Polychaeta</taxon>
        <taxon>Sedentaria</taxon>
        <taxon>Canalipalpata</taxon>
        <taxon>Sabellida</taxon>
        <taxon>Oweniida</taxon>
        <taxon>Oweniidae</taxon>
        <taxon>Owenia</taxon>
    </lineage>
</organism>
<dbReference type="PANTHER" id="PTHR10127">
    <property type="entry name" value="DISCOIDIN, CUB, EGF, LAMININ , AND ZINC METALLOPROTEASE DOMAIN CONTAINING"/>
    <property type="match status" value="1"/>
</dbReference>
<dbReference type="InterPro" id="IPR006026">
    <property type="entry name" value="Peptidase_Metallo"/>
</dbReference>
<feature type="binding site" evidence="6">
    <location>
        <position position="209"/>
    </location>
    <ligand>
        <name>Zn(2+)</name>
        <dbReference type="ChEBI" id="CHEBI:29105"/>
        <note>catalytic</note>
    </ligand>
</feature>
<evidence type="ECO:0000256" key="2">
    <source>
        <dbReference type="ARBA" id="ARBA00022723"/>
    </source>
</evidence>
<evidence type="ECO:0000313" key="9">
    <source>
        <dbReference type="Proteomes" id="UP000749559"/>
    </source>
</evidence>
<dbReference type="InterPro" id="IPR034035">
    <property type="entry name" value="Astacin-like_dom"/>
</dbReference>
<keyword evidence="3 6" id="KW-0378">Hydrolase</keyword>
<evidence type="ECO:0000256" key="7">
    <source>
        <dbReference type="RuleBase" id="RU361183"/>
    </source>
</evidence>
<accession>A0A8J1UYM8</accession>
<evidence type="ECO:0000313" key="8">
    <source>
        <dbReference type="EMBL" id="CAH1787744.1"/>
    </source>
</evidence>
<name>A0A8J1UYM8_OWEFU</name>
<feature type="signal peptide" evidence="7">
    <location>
        <begin position="1"/>
        <end position="24"/>
    </location>
</feature>
<evidence type="ECO:0000256" key="5">
    <source>
        <dbReference type="ARBA" id="ARBA00023049"/>
    </source>
</evidence>
<protein>
    <recommendedName>
        <fullName evidence="7">Metalloendopeptidase</fullName>
        <ecNumber evidence="7">3.4.24.-</ecNumber>
    </recommendedName>
</protein>